<proteinExistence type="inferred from homology"/>
<dbReference type="Gene3D" id="3.40.50.880">
    <property type="match status" value="1"/>
</dbReference>
<dbReference type="Proteomes" id="UP001379533">
    <property type="component" value="Chromosome"/>
</dbReference>
<name>A0ABZ2K6G5_9BACT</name>
<evidence type="ECO:0000256" key="3">
    <source>
        <dbReference type="ARBA" id="ARBA00022801"/>
    </source>
</evidence>
<evidence type="ECO:0000256" key="4">
    <source>
        <dbReference type="ARBA" id="ARBA00022825"/>
    </source>
</evidence>
<evidence type="ECO:0000313" key="6">
    <source>
        <dbReference type="Proteomes" id="UP001379533"/>
    </source>
</evidence>
<protein>
    <submittedName>
        <fullName evidence="5">Type 1 glutamine amidotransferase-like domain-containing protein</fullName>
    </submittedName>
</protein>
<dbReference type="EMBL" id="CP089982">
    <property type="protein sequence ID" value="WXA94276.1"/>
    <property type="molecule type" value="Genomic_DNA"/>
</dbReference>
<dbReference type="PANTHER" id="PTHR20842:SF0">
    <property type="entry name" value="ALPHA-ASPARTYL DIPEPTIDASE"/>
    <property type="match status" value="1"/>
</dbReference>
<keyword evidence="6" id="KW-1185">Reference proteome</keyword>
<evidence type="ECO:0000256" key="2">
    <source>
        <dbReference type="ARBA" id="ARBA00022670"/>
    </source>
</evidence>
<evidence type="ECO:0000256" key="1">
    <source>
        <dbReference type="ARBA" id="ARBA00006534"/>
    </source>
</evidence>
<gene>
    <name evidence="5" type="ORF">LZC95_48500</name>
</gene>
<dbReference type="Pfam" id="PF03575">
    <property type="entry name" value="Peptidase_S51"/>
    <property type="match status" value="1"/>
</dbReference>
<accession>A0ABZ2K6G5</accession>
<keyword evidence="2" id="KW-0645">Protease</keyword>
<keyword evidence="4" id="KW-0720">Serine protease</keyword>
<dbReference type="PANTHER" id="PTHR20842">
    <property type="entry name" value="PROTEASE S51 ALPHA-ASPARTYL DIPEPTIDASE"/>
    <property type="match status" value="1"/>
</dbReference>
<evidence type="ECO:0000313" key="5">
    <source>
        <dbReference type="EMBL" id="WXA94276.1"/>
    </source>
</evidence>
<dbReference type="InterPro" id="IPR029062">
    <property type="entry name" value="Class_I_gatase-like"/>
</dbReference>
<comment type="similarity">
    <text evidence="1">Belongs to the peptidase S51 family.</text>
</comment>
<reference evidence="5 6" key="1">
    <citation type="submission" date="2021-12" db="EMBL/GenBank/DDBJ databases">
        <title>Discovery of the Pendulisporaceae a myxobacterial family with distinct sporulation behavior and unique specialized metabolism.</title>
        <authorList>
            <person name="Garcia R."/>
            <person name="Popoff A."/>
            <person name="Bader C.D."/>
            <person name="Loehr J."/>
            <person name="Walesch S."/>
            <person name="Walt C."/>
            <person name="Boldt J."/>
            <person name="Bunk B."/>
            <person name="Haeckl F.J.F.P.J."/>
            <person name="Gunesch A.P."/>
            <person name="Birkelbach J."/>
            <person name="Nuebel U."/>
            <person name="Pietschmann T."/>
            <person name="Bach T."/>
            <person name="Mueller R."/>
        </authorList>
    </citation>
    <scope>NUCLEOTIDE SEQUENCE [LARGE SCALE GENOMIC DNA]</scope>
    <source>
        <strain evidence="5 6">MSr12523</strain>
    </source>
</reference>
<organism evidence="5 6">
    <name type="scientific">Pendulispora brunnea</name>
    <dbReference type="NCBI Taxonomy" id="2905690"/>
    <lineage>
        <taxon>Bacteria</taxon>
        <taxon>Pseudomonadati</taxon>
        <taxon>Myxococcota</taxon>
        <taxon>Myxococcia</taxon>
        <taxon>Myxococcales</taxon>
        <taxon>Sorangiineae</taxon>
        <taxon>Pendulisporaceae</taxon>
        <taxon>Pendulispora</taxon>
    </lineage>
</organism>
<keyword evidence="3" id="KW-0378">Hydrolase</keyword>
<sequence length="268" mass="28455">MRALLTSSGIKNSSIQGALVNLLGKPIAESNALFIPTAIYPFPGGAGMAYRAICGKGPTPLCELGWKSLGVLELTALPTIEKAAWVPAVRDADALLVGGGDPLFLANWMRRSGLTDLLPTLRSEAVYVGVSAGSIVAAAIFVETYTEPPRGNDRPLKTEDIVFTSPRGDVKKTLVTGQGLGLVDFAVIPHLEHPEHADASLANAEKWAARIPAPTYAIDDDTAISVVDGDPQVVSEGQWKLFQPEPAERHVIHDESGFVDEAPRSARS</sequence>
<dbReference type="SUPFAM" id="SSF52317">
    <property type="entry name" value="Class I glutamine amidotransferase-like"/>
    <property type="match status" value="1"/>
</dbReference>
<dbReference type="InterPro" id="IPR005320">
    <property type="entry name" value="Peptidase_S51"/>
</dbReference>
<dbReference type="RefSeq" id="WP_394844878.1">
    <property type="nucleotide sequence ID" value="NZ_CP089982.1"/>
</dbReference>